<protein>
    <submittedName>
        <fullName evidence="1">Uncharacterized protein</fullName>
    </submittedName>
</protein>
<dbReference type="EMBL" id="CM042031">
    <property type="protein sequence ID" value="KAI3784313.1"/>
    <property type="molecule type" value="Genomic_DNA"/>
</dbReference>
<sequence>MPKSQPKPVKVEDSKPSQLVFKKVLRVSEIRFKPKQIPTQLFLNRKMKRLFGLIQSSMQDYMIKLIVKAKKSSDENEKDQLVAFLKANAFKSRQFGRMKVDTLRKHYQVKEKEVDKVQDNEMSAEKEMEQLKAYLVQHNLSTANFEKLRRQVAGLKEYESKLEQGSYRTCNGNFS</sequence>
<evidence type="ECO:0000313" key="1">
    <source>
        <dbReference type="EMBL" id="KAI3784313.1"/>
    </source>
</evidence>
<comment type="caution">
    <text evidence="1">The sequence shown here is derived from an EMBL/GenBank/DDBJ whole genome shotgun (WGS) entry which is preliminary data.</text>
</comment>
<reference evidence="1 2" key="2">
    <citation type="journal article" date="2022" name="Mol. Ecol. Resour.">
        <title>The genomes of chicory, endive, great burdock and yacon provide insights into Asteraceae paleo-polyploidization history and plant inulin production.</title>
        <authorList>
            <person name="Fan W."/>
            <person name="Wang S."/>
            <person name="Wang H."/>
            <person name="Wang A."/>
            <person name="Jiang F."/>
            <person name="Liu H."/>
            <person name="Zhao H."/>
            <person name="Xu D."/>
            <person name="Zhang Y."/>
        </authorList>
    </citation>
    <scope>NUCLEOTIDE SEQUENCE [LARGE SCALE GENOMIC DNA]</scope>
    <source>
        <strain evidence="2">cv. Yunnan</strain>
        <tissue evidence="1">Leaves</tissue>
    </source>
</reference>
<organism evidence="1 2">
    <name type="scientific">Smallanthus sonchifolius</name>
    <dbReference type="NCBI Taxonomy" id="185202"/>
    <lineage>
        <taxon>Eukaryota</taxon>
        <taxon>Viridiplantae</taxon>
        <taxon>Streptophyta</taxon>
        <taxon>Embryophyta</taxon>
        <taxon>Tracheophyta</taxon>
        <taxon>Spermatophyta</taxon>
        <taxon>Magnoliopsida</taxon>
        <taxon>eudicotyledons</taxon>
        <taxon>Gunneridae</taxon>
        <taxon>Pentapetalae</taxon>
        <taxon>asterids</taxon>
        <taxon>campanulids</taxon>
        <taxon>Asterales</taxon>
        <taxon>Asteraceae</taxon>
        <taxon>Asteroideae</taxon>
        <taxon>Heliantheae alliance</taxon>
        <taxon>Millerieae</taxon>
        <taxon>Smallanthus</taxon>
    </lineage>
</organism>
<name>A0ACB9GLC0_9ASTR</name>
<proteinExistence type="predicted"/>
<accession>A0ACB9GLC0</accession>
<reference evidence="2" key="1">
    <citation type="journal article" date="2022" name="Mol. Ecol. Resour.">
        <title>The genomes of chicory, endive, great burdock and yacon provide insights into Asteraceae palaeo-polyploidization history and plant inulin production.</title>
        <authorList>
            <person name="Fan W."/>
            <person name="Wang S."/>
            <person name="Wang H."/>
            <person name="Wang A."/>
            <person name="Jiang F."/>
            <person name="Liu H."/>
            <person name="Zhao H."/>
            <person name="Xu D."/>
            <person name="Zhang Y."/>
        </authorList>
    </citation>
    <scope>NUCLEOTIDE SEQUENCE [LARGE SCALE GENOMIC DNA]</scope>
    <source>
        <strain evidence="2">cv. Yunnan</strain>
    </source>
</reference>
<dbReference type="Proteomes" id="UP001056120">
    <property type="component" value="Linkage Group LG14"/>
</dbReference>
<keyword evidence="2" id="KW-1185">Reference proteome</keyword>
<gene>
    <name evidence="1" type="ORF">L1987_43411</name>
</gene>
<evidence type="ECO:0000313" key="2">
    <source>
        <dbReference type="Proteomes" id="UP001056120"/>
    </source>
</evidence>